<accession>A0A409VQQ0</accession>
<protein>
    <submittedName>
        <fullName evidence="2">Uncharacterized protein</fullName>
    </submittedName>
</protein>
<feature type="region of interest" description="Disordered" evidence="1">
    <location>
        <begin position="1"/>
        <end position="77"/>
    </location>
</feature>
<organism evidence="2 3">
    <name type="scientific">Gymnopilus dilepis</name>
    <dbReference type="NCBI Taxonomy" id="231916"/>
    <lineage>
        <taxon>Eukaryota</taxon>
        <taxon>Fungi</taxon>
        <taxon>Dikarya</taxon>
        <taxon>Basidiomycota</taxon>
        <taxon>Agaricomycotina</taxon>
        <taxon>Agaricomycetes</taxon>
        <taxon>Agaricomycetidae</taxon>
        <taxon>Agaricales</taxon>
        <taxon>Agaricineae</taxon>
        <taxon>Hymenogastraceae</taxon>
        <taxon>Gymnopilus</taxon>
    </lineage>
</organism>
<keyword evidence="3" id="KW-1185">Reference proteome</keyword>
<dbReference type="AlphaFoldDB" id="A0A409VQQ0"/>
<dbReference type="InParanoid" id="A0A409VQQ0"/>
<name>A0A409VQQ0_9AGAR</name>
<sequence length="77" mass="8440">MSQIYRDPSIVEQIDNTSRTLTIHPPIRLRSVSGLSSSGVDSAGEHEKSNSAAPTSSTRSESRRAACAVPRRLSRMW</sequence>
<dbReference type="Proteomes" id="UP000284706">
    <property type="component" value="Unassembled WGS sequence"/>
</dbReference>
<comment type="caution">
    <text evidence="2">The sequence shown here is derived from an EMBL/GenBank/DDBJ whole genome shotgun (WGS) entry which is preliminary data.</text>
</comment>
<proteinExistence type="predicted"/>
<feature type="compositionally biased region" description="Low complexity" evidence="1">
    <location>
        <begin position="28"/>
        <end position="40"/>
    </location>
</feature>
<dbReference type="EMBL" id="NHYE01005593">
    <property type="protein sequence ID" value="PPQ68559.1"/>
    <property type="molecule type" value="Genomic_DNA"/>
</dbReference>
<gene>
    <name evidence="2" type="ORF">CVT26_003368</name>
</gene>
<reference evidence="2 3" key="1">
    <citation type="journal article" date="2018" name="Evol. Lett.">
        <title>Horizontal gene cluster transfer increased hallucinogenic mushroom diversity.</title>
        <authorList>
            <person name="Reynolds H.T."/>
            <person name="Vijayakumar V."/>
            <person name="Gluck-Thaler E."/>
            <person name="Korotkin H.B."/>
            <person name="Matheny P.B."/>
            <person name="Slot J.C."/>
        </authorList>
    </citation>
    <scope>NUCLEOTIDE SEQUENCE [LARGE SCALE GENOMIC DNA]</scope>
    <source>
        <strain evidence="2 3">SRW20</strain>
    </source>
</reference>
<evidence type="ECO:0000256" key="1">
    <source>
        <dbReference type="SAM" id="MobiDB-lite"/>
    </source>
</evidence>
<evidence type="ECO:0000313" key="2">
    <source>
        <dbReference type="EMBL" id="PPQ68559.1"/>
    </source>
</evidence>
<evidence type="ECO:0000313" key="3">
    <source>
        <dbReference type="Proteomes" id="UP000284706"/>
    </source>
</evidence>